<evidence type="ECO:0000259" key="8">
    <source>
        <dbReference type="PROSITE" id="PS50249"/>
    </source>
</evidence>
<evidence type="ECO:0000256" key="7">
    <source>
        <dbReference type="RuleBase" id="RU003797"/>
    </source>
</evidence>
<dbReference type="PANTHER" id="PTHR30471:SF3">
    <property type="entry name" value="UPF0758 PROTEIN YEES-RELATED"/>
    <property type="match status" value="1"/>
</dbReference>
<comment type="similarity">
    <text evidence="1 7">Belongs to the UPF0758 family.</text>
</comment>
<dbReference type="CDD" id="cd08071">
    <property type="entry name" value="MPN_DUF2466"/>
    <property type="match status" value="1"/>
</dbReference>
<evidence type="ECO:0000256" key="1">
    <source>
        <dbReference type="ARBA" id="ARBA00010243"/>
    </source>
</evidence>
<dbReference type="NCBIfam" id="TIGR00608">
    <property type="entry name" value="radc"/>
    <property type="match status" value="1"/>
</dbReference>
<evidence type="ECO:0000256" key="5">
    <source>
        <dbReference type="ARBA" id="ARBA00022833"/>
    </source>
</evidence>
<gene>
    <name evidence="9" type="primary">radC</name>
    <name evidence="9" type="ORF">KQI75_02470</name>
</gene>
<evidence type="ECO:0000256" key="6">
    <source>
        <dbReference type="ARBA" id="ARBA00023049"/>
    </source>
</evidence>
<sequence length="221" mass="25124">MAGGEHAKHRERMRTRFLEHGLDNFADHEVLELLLFYAVPRGDVNPLAHRLLDEFGSLANVLEAETPDLCRVEGMGEKTAAFLHLLPPMFRRYQTSKIQGTIYDSTDKVAEYLVKYYIGRPREQLSAVLLDNQCRLIRICDIAEGSATAVKINMRKLLQCVLQYNAADVVLAHNHPRGMCSPSRADIVQTSTIREMLKNIDVRLVDHIIIAEERWISLASQ</sequence>
<keyword evidence="10" id="KW-1185">Reference proteome</keyword>
<dbReference type="Proteomes" id="UP000783588">
    <property type="component" value="Unassembled WGS sequence"/>
</dbReference>
<dbReference type="InterPro" id="IPR037518">
    <property type="entry name" value="MPN"/>
</dbReference>
<organism evidence="9 10">
    <name type="scientific">Butyricicoccus intestinisimiae</name>
    <dbReference type="NCBI Taxonomy" id="2841509"/>
    <lineage>
        <taxon>Bacteria</taxon>
        <taxon>Bacillati</taxon>
        <taxon>Bacillota</taxon>
        <taxon>Clostridia</taxon>
        <taxon>Eubacteriales</taxon>
        <taxon>Butyricicoccaceae</taxon>
        <taxon>Butyricicoccus</taxon>
    </lineage>
</organism>
<dbReference type="RefSeq" id="WP_216469095.1">
    <property type="nucleotide sequence ID" value="NZ_JAHLQI010000001.1"/>
</dbReference>
<evidence type="ECO:0000256" key="3">
    <source>
        <dbReference type="ARBA" id="ARBA00022723"/>
    </source>
</evidence>
<accession>A0ABS6EQI3</accession>
<dbReference type="InterPro" id="IPR025657">
    <property type="entry name" value="RadC_JAB"/>
</dbReference>
<proteinExistence type="inferred from homology"/>
<dbReference type="PANTHER" id="PTHR30471">
    <property type="entry name" value="DNA REPAIR PROTEIN RADC"/>
    <property type="match status" value="1"/>
</dbReference>
<evidence type="ECO:0000256" key="4">
    <source>
        <dbReference type="ARBA" id="ARBA00022801"/>
    </source>
</evidence>
<keyword evidence="2" id="KW-0645">Protease</keyword>
<dbReference type="PROSITE" id="PS50249">
    <property type="entry name" value="MPN"/>
    <property type="match status" value="1"/>
</dbReference>
<keyword evidence="6" id="KW-0482">Metalloprotease</keyword>
<protein>
    <submittedName>
        <fullName evidence="9">DNA repair protein RadC</fullName>
    </submittedName>
</protein>
<feature type="domain" description="MPN" evidence="8">
    <location>
        <begin position="102"/>
        <end position="221"/>
    </location>
</feature>
<evidence type="ECO:0000313" key="9">
    <source>
        <dbReference type="EMBL" id="MBU5489502.1"/>
    </source>
</evidence>
<dbReference type="Pfam" id="PF04002">
    <property type="entry name" value="RadC"/>
    <property type="match status" value="1"/>
</dbReference>
<keyword evidence="3" id="KW-0479">Metal-binding</keyword>
<keyword evidence="4" id="KW-0378">Hydrolase</keyword>
<evidence type="ECO:0000313" key="10">
    <source>
        <dbReference type="Proteomes" id="UP000783588"/>
    </source>
</evidence>
<evidence type="ECO:0000256" key="2">
    <source>
        <dbReference type="ARBA" id="ARBA00022670"/>
    </source>
</evidence>
<dbReference type="InterPro" id="IPR046778">
    <property type="entry name" value="UPF0758_N"/>
</dbReference>
<keyword evidence="5" id="KW-0862">Zinc</keyword>
<comment type="caution">
    <text evidence="9">The sequence shown here is derived from an EMBL/GenBank/DDBJ whole genome shotgun (WGS) entry which is preliminary data.</text>
</comment>
<name>A0ABS6EQI3_9FIRM</name>
<dbReference type="Pfam" id="PF20582">
    <property type="entry name" value="UPF0758_N"/>
    <property type="match status" value="1"/>
</dbReference>
<reference evidence="9 10" key="1">
    <citation type="submission" date="2021-06" db="EMBL/GenBank/DDBJ databases">
        <authorList>
            <person name="Sun Q."/>
            <person name="Li D."/>
        </authorList>
    </citation>
    <scope>NUCLEOTIDE SEQUENCE [LARGE SCALE GENOMIC DNA]</scope>
    <source>
        <strain evidence="9 10">MSJd-7</strain>
    </source>
</reference>
<dbReference type="EMBL" id="JAHLQI010000001">
    <property type="protein sequence ID" value="MBU5489502.1"/>
    <property type="molecule type" value="Genomic_DNA"/>
</dbReference>
<dbReference type="InterPro" id="IPR001405">
    <property type="entry name" value="UPF0758"/>
</dbReference>